<evidence type="ECO:0000256" key="10">
    <source>
        <dbReference type="SAM" id="MobiDB-lite"/>
    </source>
</evidence>
<dbReference type="PANTHER" id="PTHR33446:SF2">
    <property type="entry name" value="PROTEIN TONB"/>
    <property type="match status" value="1"/>
</dbReference>
<keyword evidence="4" id="KW-1003">Cell membrane</keyword>
<feature type="domain" description="TonB C-terminal" evidence="12">
    <location>
        <begin position="233"/>
        <end position="321"/>
    </location>
</feature>
<dbReference type="PANTHER" id="PTHR33446">
    <property type="entry name" value="PROTEIN TONB-RELATED"/>
    <property type="match status" value="1"/>
</dbReference>
<keyword evidence="11" id="KW-0732">Signal</keyword>
<evidence type="ECO:0000259" key="12">
    <source>
        <dbReference type="PROSITE" id="PS52015"/>
    </source>
</evidence>
<keyword evidence="7" id="KW-0653">Protein transport</keyword>
<evidence type="ECO:0000256" key="6">
    <source>
        <dbReference type="ARBA" id="ARBA00022692"/>
    </source>
</evidence>
<dbReference type="Gene3D" id="3.30.1150.10">
    <property type="match status" value="1"/>
</dbReference>
<dbReference type="InterPro" id="IPR051045">
    <property type="entry name" value="TonB-dependent_transducer"/>
</dbReference>
<sequence length="321" mass="34119">MKPAVLVTTTSLLLVLATSAALSFPPAGSAPAQPQNPSSATPPMSGPPPGAPVPPDAPRHLPVEALLASMQAADSIQVGRVAVVWRDTVDAKGEKTKFPYTERLGMVRVGKSWMTRFTNALVTTSTNLSDQLCPPPVQQDGGPQPWMTTVIWFSSKSRGQTYLNFFEGCGFAGVGGRIPGGFWIDEKADTLLGMMREALPADTVIANFRAARRAAVLAAGGGEPLPKFGEYVRVDSLPVPVKKVTPAYPEAARAAGLEGTVIVQALVGKDGKVKDMKLDKSVNGLDAPALVAVRQWEFRPATREQKPVAVWVAVPVEFKLK</sequence>
<dbReference type="EMBL" id="JACRIW010000047">
    <property type="protein sequence ID" value="MBI5169211.1"/>
    <property type="molecule type" value="Genomic_DNA"/>
</dbReference>
<gene>
    <name evidence="13" type="ORF">HZA61_06960</name>
</gene>
<comment type="caution">
    <text evidence="13">The sequence shown here is derived from an EMBL/GenBank/DDBJ whole genome shotgun (WGS) entry which is preliminary data.</text>
</comment>
<evidence type="ECO:0000256" key="11">
    <source>
        <dbReference type="SAM" id="SignalP"/>
    </source>
</evidence>
<keyword evidence="3" id="KW-0813">Transport</keyword>
<dbReference type="InterPro" id="IPR037682">
    <property type="entry name" value="TonB_C"/>
</dbReference>
<dbReference type="InterPro" id="IPR003538">
    <property type="entry name" value="TonB"/>
</dbReference>
<keyword evidence="8" id="KW-1133">Transmembrane helix</keyword>
<comment type="similarity">
    <text evidence="2">Belongs to the TonB family.</text>
</comment>
<protein>
    <submittedName>
        <fullName evidence="13">Energy transducer TonB</fullName>
    </submittedName>
</protein>
<organism evidence="13 14">
    <name type="scientific">Eiseniibacteriota bacterium</name>
    <dbReference type="NCBI Taxonomy" id="2212470"/>
    <lineage>
        <taxon>Bacteria</taxon>
        <taxon>Candidatus Eiseniibacteriota</taxon>
    </lineage>
</organism>
<evidence type="ECO:0000256" key="5">
    <source>
        <dbReference type="ARBA" id="ARBA00022519"/>
    </source>
</evidence>
<evidence type="ECO:0000256" key="3">
    <source>
        <dbReference type="ARBA" id="ARBA00022448"/>
    </source>
</evidence>
<dbReference type="PRINTS" id="PR01374">
    <property type="entry name" value="TONBPROTEIN"/>
</dbReference>
<accession>A0A933W8P6</accession>
<dbReference type="GO" id="GO:0055085">
    <property type="term" value="P:transmembrane transport"/>
    <property type="evidence" value="ECO:0007669"/>
    <property type="project" value="InterPro"/>
</dbReference>
<keyword evidence="5" id="KW-0997">Cell inner membrane</keyword>
<dbReference type="Proteomes" id="UP000696931">
    <property type="component" value="Unassembled WGS sequence"/>
</dbReference>
<evidence type="ECO:0000313" key="13">
    <source>
        <dbReference type="EMBL" id="MBI5169211.1"/>
    </source>
</evidence>
<evidence type="ECO:0000256" key="9">
    <source>
        <dbReference type="ARBA" id="ARBA00023136"/>
    </source>
</evidence>
<dbReference type="NCBIfam" id="TIGR01352">
    <property type="entry name" value="tonB_Cterm"/>
    <property type="match status" value="1"/>
</dbReference>
<evidence type="ECO:0000313" key="14">
    <source>
        <dbReference type="Proteomes" id="UP000696931"/>
    </source>
</evidence>
<dbReference type="AlphaFoldDB" id="A0A933W8P6"/>
<evidence type="ECO:0000256" key="8">
    <source>
        <dbReference type="ARBA" id="ARBA00022989"/>
    </source>
</evidence>
<dbReference type="GO" id="GO:0031992">
    <property type="term" value="F:energy transducer activity"/>
    <property type="evidence" value="ECO:0007669"/>
    <property type="project" value="InterPro"/>
</dbReference>
<dbReference type="InterPro" id="IPR006260">
    <property type="entry name" value="TonB/TolA_C"/>
</dbReference>
<evidence type="ECO:0000256" key="7">
    <source>
        <dbReference type="ARBA" id="ARBA00022927"/>
    </source>
</evidence>
<dbReference type="PROSITE" id="PS52015">
    <property type="entry name" value="TONB_CTD"/>
    <property type="match status" value="1"/>
</dbReference>
<dbReference type="GO" id="GO:0098797">
    <property type="term" value="C:plasma membrane protein complex"/>
    <property type="evidence" value="ECO:0007669"/>
    <property type="project" value="TreeGrafter"/>
</dbReference>
<keyword evidence="9" id="KW-0472">Membrane</keyword>
<evidence type="ECO:0000256" key="1">
    <source>
        <dbReference type="ARBA" id="ARBA00004383"/>
    </source>
</evidence>
<dbReference type="SUPFAM" id="SSF74653">
    <property type="entry name" value="TolA/TonB C-terminal domain"/>
    <property type="match status" value="1"/>
</dbReference>
<dbReference type="GO" id="GO:0015891">
    <property type="term" value="P:siderophore transport"/>
    <property type="evidence" value="ECO:0007669"/>
    <property type="project" value="InterPro"/>
</dbReference>
<reference evidence="13" key="1">
    <citation type="submission" date="2020-07" db="EMBL/GenBank/DDBJ databases">
        <title>Huge and variable diversity of episymbiotic CPR bacteria and DPANN archaea in groundwater ecosystems.</title>
        <authorList>
            <person name="He C.Y."/>
            <person name="Keren R."/>
            <person name="Whittaker M."/>
            <person name="Farag I.F."/>
            <person name="Doudna J."/>
            <person name="Cate J.H.D."/>
            <person name="Banfield J.F."/>
        </authorList>
    </citation>
    <scope>NUCLEOTIDE SEQUENCE</scope>
    <source>
        <strain evidence="13">NC_groundwater_1813_Pr3_B-0.1um_71_17</strain>
    </source>
</reference>
<feature type="region of interest" description="Disordered" evidence="10">
    <location>
        <begin position="25"/>
        <end position="59"/>
    </location>
</feature>
<feature type="compositionally biased region" description="Pro residues" evidence="10">
    <location>
        <begin position="44"/>
        <end position="56"/>
    </location>
</feature>
<dbReference type="GO" id="GO:0015031">
    <property type="term" value="P:protein transport"/>
    <property type="evidence" value="ECO:0007669"/>
    <property type="project" value="UniProtKB-KW"/>
</dbReference>
<evidence type="ECO:0000256" key="2">
    <source>
        <dbReference type="ARBA" id="ARBA00006555"/>
    </source>
</evidence>
<comment type="subcellular location">
    <subcellularLocation>
        <location evidence="1">Cell inner membrane</location>
        <topology evidence="1">Single-pass membrane protein</topology>
        <orientation evidence="1">Periplasmic side</orientation>
    </subcellularLocation>
</comment>
<keyword evidence="6" id="KW-0812">Transmembrane</keyword>
<dbReference type="GO" id="GO:0030288">
    <property type="term" value="C:outer membrane-bounded periplasmic space"/>
    <property type="evidence" value="ECO:0007669"/>
    <property type="project" value="InterPro"/>
</dbReference>
<name>A0A933W8P6_UNCEI</name>
<feature type="signal peptide" evidence="11">
    <location>
        <begin position="1"/>
        <end position="20"/>
    </location>
</feature>
<evidence type="ECO:0000256" key="4">
    <source>
        <dbReference type="ARBA" id="ARBA00022475"/>
    </source>
</evidence>
<dbReference type="Pfam" id="PF03544">
    <property type="entry name" value="TonB_C"/>
    <property type="match status" value="1"/>
</dbReference>
<proteinExistence type="inferred from homology"/>
<feature type="chain" id="PRO_5036977771" evidence="11">
    <location>
        <begin position="21"/>
        <end position="321"/>
    </location>
</feature>